<dbReference type="PANTHER" id="PTHR38445:SF10">
    <property type="entry name" value="GNTR-FAMILY TRANSCRIPTIONAL REGULATOR"/>
    <property type="match status" value="1"/>
</dbReference>
<dbReference type="GO" id="GO:0003700">
    <property type="term" value="F:DNA-binding transcription factor activity"/>
    <property type="evidence" value="ECO:0007669"/>
    <property type="project" value="InterPro"/>
</dbReference>
<dbReference type="AlphaFoldDB" id="A0A0R1SIJ5"/>
<gene>
    <name evidence="5" type="ORF">FC85_GL000095</name>
</gene>
<dbReference type="PANTHER" id="PTHR38445">
    <property type="entry name" value="HTH-TYPE TRANSCRIPTIONAL REPRESSOR YTRA"/>
    <property type="match status" value="1"/>
</dbReference>
<dbReference type="Pfam" id="PF00392">
    <property type="entry name" value="GntR"/>
    <property type="match status" value="1"/>
</dbReference>
<comment type="caution">
    <text evidence="5">The sequence shown here is derived from an EMBL/GenBank/DDBJ whole genome shotgun (WGS) entry which is preliminary data.</text>
</comment>
<dbReference type="InterPro" id="IPR036388">
    <property type="entry name" value="WH-like_DNA-bd_sf"/>
</dbReference>
<dbReference type="CDD" id="cd07377">
    <property type="entry name" value="WHTH_GntR"/>
    <property type="match status" value="1"/>
</dbReference>
<keyword evidence="2" id="KW-0238">DNA-binding</keyword>
<dbReference type="InterPro" id="IPR036390">
    <property type="entry name" value="WH_DNA-bd_sf"/>
</dbReference>
<dbReference type="PATRIC" id="fig|1423739.3.peg.101"/>
<dbReference type="STRING" id="1423739.FC85_GL000095"/>
<evidence type="ECO:0000256" key="3">
    <source>
        <dbReference type="ARBA" id="ARBA00023163"/>
    </source>
</evidence>
<proteinExistence type="predicted"/>
<sequence length="141" mass="16043">MNDNGKMVLWNPLQNKLNGAEPIYLQIANQIEDAIATGKFKEGKQIPSAIKVSHAYHIDPATVLKGMNVVVEKNLINKRRGRGLFVVNGARQRIIDMKKAHFFRRAVIEMVRKAQNIGLSESELLTIVKLGYRQRRHLKSQ</sequence>
<evidence type="ECO:0000313" key="6">
    <source>
        <dbReference type="Proteomes" id="UP000052013"/>
    </source>
</evidence>
<evidence type="ECO:0000313" key="5">
    <source>
        <dbReference type="EMBL" id="KRL65544.1"/>
    </source>
</evidence>
<feature type="domain" description="HTH gntR-type" evidence="4">
    <location>
        <begin position="21"/>
        <end position="89"/>
    </location>
</feature>
<dbReference type="SUPFAM" id="SSF46785">
    <property type="entry name" value="Winged helix' DNA-binding domain"/>
    <property type="match status" value="1"/>
</dbReference>
<dbReference type="Gene3D" id="1.10.10.10">
    <property type="entry name" value="Winged helix-like DNA-binding domain superfamily/Winged helix DNA-binding domain"/>
    <property type="match status" value="1"/>
</dbReference>
<evidence type="ECO:0000259" key="4">
    <source>
        <dbReference type="PROSITE" id="PS50949"/>
    </source>
</evidence>
<protein>
    <submittedName>
        <fullName evidence="5">GntR family transcriptional regulator</fullName>
    </submittedName>
</protein>
<dbReference type="GO" id="GO:0003677">
    <property type="term" value="F:DNA binding"/>
    <property type="evidence" value="ECO:0007669"/>
    <property type="project" value="UniProtKB-KW"/>
</dbReference>
<dbReference type="Proteomes" id="UP000052013">
    <property type="component" value="Unassembled WGS sequence"/>
</dbReference>
<dbReference type="PROSITE" id="PS50949">
    <property type="entry name" value="HTH_GNTR"/>
    <property type="match status" value="1"/>
</dbReference>
<name>A0A0R1SIJ5_9LACO</name>
<accession>A0A0R1SIJ5</accession>
<dbReference type="EMBL" id="AZEY01000066">
    <property type="protein sequence ID" value="KRL65544.1"/>
    <property type="molecule type" value="Genomic_DNA"/>
</dbReference>
<organism evidence="5 6">
    <name type="scientific">Lentilactobacillus diolivorans DSM 14421</name>
    <dbReference type="NCBI Taxonomy" id="1423739"/>
    <lineage>
        <taxon>Bacteria</taxon>
        <taxon>Bacillati</taxon>
        <taxon>Bacillota</taxon>
        <taxon>Bacilli</taxon>
        <taxon>Lactobacillales</taxon>
        <taxon>Lactobacillaceae</taxon>
        <taxon>Lentilactobacillus</taxon>
    </lineage>
</organism>
<keyword evidence="1" id="KW-0805">Transcription regulation</keyword>
<keyword evidence="3" id="KW-0804">Transcription</keyword>
<dbReference type="InterPro" id="IPR000524">
    <property type="entry name" value="Tscrpt_reg_HTH_GntR"/>
</dbReference>
<evidence type="ECO:0000256" key="2">
    <source>
        <dbReference type="ARBA" id="ARBA00023125"/>
    </source>
</evidence>
<evidence type="ECO:0000256" key="1">
    <source>
        <dbReference type="ARBA" id="ARBA00023015"/>
    </source>
</evidence>
<dbReference type="SMART" id="SM00345">
    <property type="entry name" value="HTH_GNTR"/>
    <property type="match status" value="1"/>
</dbReference>
<reference evidence="5 6" key="1">
    <citation type="journal article" date="2015" name="Genome Announc.">
        <title>Expanding the biotechnology potential of lactobacilli through comparative genomics of 213 strains and associated genera.</title>
        <authorList>
            <person name="Sun Z."/>
            <person name="Harris H.M."/>
            <person name="McCann A."/>
            <person name="Guo C."/>
            <person name="Argimon S."/>
            <person name="Zhang W."/>
            <person name="Yang X."/>
            <person name="Jeffery I.B."/>
            <person name="Cooney J.C."/>
            <person name="Kagawa T.F."/>
            <person name="Liu W."/>
            <person name="Song Y."/>
            <person name="Salvetti E."/>
            <person name="Wrobel A."/>
            <person name="Rasinkangas P."/>
            <person name="Parkhill J."/>
            <person name="Rea M.C."/>
            <person name="O'Sullivan O."/>
            <person name="Ritari J."/>
            <person name="Douillard F.P."/>
            <person name="Paul Ross R."/>
            <person name="Yang R."/>
            <person name="Briner A.E."/>
            <person name="Felis G.E."/>
            <person name="de Vos W.M."/>
            <person name="Barrangou R."/>
            <person name="Klaenhammer T.R."/>
            <person name="Caufield P.W."/>
            <person name="Cui Y."/>
            <person name="Zhang H."/>
            <person name="O'Toole P.W."/>
        </authorList>
    </citation>
    <scope>NUCLEOTIDE SEQUENCE [LARGE SCALE GENOMIC DNA]</scope>
    <source>
        <strain evidence="5 6">DSM 14421</strain>
    </source>
</reference>